<dbReference type="Proteomes" id="UP001054902">
    <property type="component" value="Unassembled WGS sequence"/>
</dbReference>
<dbReference type="AlphaFoldDB" id="A0AAD3H778"/>
<evidence type="ECO:0000313" key="1">
    <source>
        <dbReference type="EMBL" id="GFH52548.1"/>
    </source>
</evidence>
<keyword evidence="2" id="KW-1185">Reference proteome</keyword>
<gene>
    <name evidence="1" type="ORF">CTEN210_09024</name>
</gene>
<name>A0AAD3H778_9STRA</name>
<reference evidence="1 2" key="1">
    <citation type="journal article" date="2021" name="Sci. Rep.">
        <title>The genome of the diatom Chaetoceros tenuissimus carries an ancient integrated fragment of an extant virus.</title>
        <authorList>
            <person name="Hongo Y."/>
            <person name="Kimura K."/>
            <person name="Takaki Y."/>
            <person name="Yoshida Y."/>
            <person name="Baba S."/>
            <person name="Kobayashi G."/>
            <person name="Nagasaki K."/>
            <person name="Hano T."/>
            <person name="Tomaru Y."/>
        </authorList>
    </citation>
    <scope>NUCLEOTIDE SEQUENCE [LARGE SCALE GENOMIC DNA]</scope>
    <source>
        <strain evidence="1 2">NIES-3715</strain>
    </source>
</reference>
<evidence type="ECO:0000313" key="2">
    <source>
        <dbReference type="Proteomes" id="UP001054902"/>
    </source>
</evidence>
<comment type="caution">
    <text evidence="1">The sequence shown here is derived from an EMBL/GenBank/DDBJ whole genome shotgun (WGS) entry which is preliminary data.</text>
</comment>
<accession>A0AAD3H778</accession>
<proteinExistence type="predicted"/>
<sequence>MALQGTLGAGPTLDVDNNRNLFKKDEEKESILFKNFNLSEDDLGDSSTIDTYKKAIDHYIKTSDIVKKLGSINCNEEVIKTLACKLRTLIKKREEQEAYFDQLMTIFQQLEANIDGIFKNRNERFQQQVFTSRSWYVDNIHSLKTLEEEYYLCFKAVQLLALMHLASCDDKQKVVEELKK</sequence>
<dbReference type="EMBL" id="BLLK01000045">
    <property type="protein sequence ID" value="GFH52548.1"/>
    <property type="molecule type" value="Genomic_DNA"/>
</dbReference>
<organism evidence="1 2">
    <name type="scientific">Chaetoceros tenuissimus</name>
    <dbReference type="NCBI Taxonomy" id="426638"/>
    <lineage>
        <taxon>Eukaryota</taxon>
        <taxon>Sar</taxon>
        <taxon>Stramenopiles</taxon>
        <taxon>Ochrophyta</taxon>
        <taxon>Bacillariophyta</taxon>
        <taxon>Coscinodiscophyceae</taxon>
        <taxon>Chaetocerotophycidae</taxon>
        <taxon>Chaetocerotales</taxon>
        <taxon>Chaetocerotaceae</taxon>
        <taxon>Chaetoceros</taxon>
    </lineage>
</organism>
<protein>
    <submittedName>
        <fullName evidence="1">Uncharacterized protein</fullName>
    </submittedName>
</protein>